<protein>
    <submittedName>
        <fullName evidence="1">Phosphoglycolate phosphatase</fullName>
    </submittedName>
</protein>
<dbReference type="GO" id="GO:0004713">
    <property type="term" value="F:protein tyrosine kinase activity"/>
    <property type="evidence" value="ECO:0007669"/>
    <property type="project" value="TreeGrafter"/>
</dbReference>
<dbReference type="InterPro" id="IPR036412">
    <property type="entry name" value="HAD-like_sf"/>
</dbReference>
<dbReference type="SFLD" id="SFLDS00003">
    <property type="entry name" value="Haloacid_Dehalogenase"/>
    <property type="match status" value="1"/>
</dbReference>
<dbReference type="EMBL" id="FQZU01000002">
    <property type="protein sequence ID" value="SHI77134.1"/>
    <property type="molecule type" value="Genomic_DNA"/>
</dbReference>
<keyword evidence="2" id="KW-1185">Reference proteome</keyword>
<accession>A0A1M6DV57</accession>
<dbReference type="Pfam" id="PF13419">
    <property type="entry name" value="HAD_2"/>
    <property type="match status" value="1"/>
</dbReference>
<dbReference type="OrthoDB" id="9793014at2"/>
<dbReference type="PANTHER" id="PTHR43434:SF20">
    <property type="entry name" value="5'-NUCLEOTIDASE"/>
    <property type="match status" value="1"/>
</dbReference>
<dbReference type="Proteomes" id="UP000183994">
    <property type="component" value="Unassembled WGS sequence"/>
</dbReference>
<proteinExistence type="predicted"/>
<evidence type="ECO:0000313" key="2">
    <source>
        <dbReference type="Proteomes" id="UP000183994"/>
    </source>
</evidence>
<dbReference type="InterPro" id="IPR041492">
    <property type="entry name" value="HAD_2"/>
</dbReference>
<dbReference type="STRING" id="1121393.SAMN02745216_00467"/>
<dbReference type="InterPro" id="IPR023198">
    <property type="entry name" value="PGP-like_dom2"/>
</dbReference>
<dbReference type="Gene3D" id="1.10.150.240">
    <property type="entry name" value="Putative phosphatase, domain 2"/>
    <property type="match status" value="1"/>
</dbReference>
<dbReference type="InterPro" id="IPR023214">
    <property type="entry name" value="HAD_sf"/>
</dbReference>
<name>A0A1M6DV57_9BACT</name>
<dbReference type="GO" id="GO:0005829">
    <property type="term" value="C:cytosol"/>
    <property type="evidence" value="ECO:0007669"/>
    <property type="project" value="TreeGrafter"/>
</dbReference>
<dbReference type="AlphaFoldDB" id="A0A1M6DV57"/>
<organism evidence="1 2">
    <name type="scientific">Desulfatibacillum alkenivorans DSM 16219</name>
    <dbReference type="NCBI Taxonomy" id="1121393"/>
    <lineage>
        <taxon>Bacteria</taxon>
        <taxon>Pseudomonadati</taxon>
        <taxon>Thermodesulfobacteriota</taxon>
        <taxon>Desulfobacteria</taxon>
        <taxon>Desulfobacterales</taxon>
        <taxon>Desulfatibacillaceae</taxon>
        <taxon>Desulfatibacillum</taxon>
    </lineage>
</organism>
<dbReference type="InterPro" id="IPR050155">
    <property type="entry name" value="HAD-like_hydrolase_sf"/>
</dbReference>
<sequence length="241" mass="26840">MPGCTFSNNFSQNFRGILKKIMNKPFLLFDLDGTLSDPLEGIARSFNYALSSLGYEEKPIADFAQYIGPPLDESFKVETGIEDDAEIGAFITKFRERYIEVGFSENELYPGIKESLEELAGRNVSMAICTSKRRDMAEKILDLFEIRGHFQFVSGGDVGIQKWRQIKSLLAQDAINPNAVMIGDRDIDLTAAHKNGIRSAGVLWGYGSRAELEAQAPLHLFSKPSDIVKVADRLEPILPES</sequence>
<dbReference type="PANTHER" id="PTHR43434">
    <property type="entry name" value="PHOSPHOGLYCOLATE PHOSPHATASE"/>
    <property type="match status" value="1"/>
</dbReference>
<evidence type="ECO:0000313" key="1">
    <source>
        <dbReference type="EMBL" id="SHI77134.1"/>
    </source>
</evidence>
<reference evidence="2" key="1">
    <citation type="submission" date="2016-11" db="EMBL/GenBank/DDBJ databases">
        <authorList>
            <person name="Varghese N."/>
            <person name="Submissions S."/>
        </authorList>
    </citation>
    <scope>NUCLEOTIDE SEQUENCE [LARGE SCALE GENOMIC DNA]</scope>
    <source>
        <strain evidence="2">DSM 16219</strain>
    </source>
</reference>
<dbReference type="SUPFAM" id="SSF56784">
    <property type="entry name" value="HAD-like"/>
    <property type="match status" value="1"/>
</dbReference>
<dbReference type="SFLD" id="SFLDG01129">
    <property type="entry name" value="C1.5:_HAD__Beta-PGM__Phosphata"/>
    <property type="match status" value="1"/>
</dbReference>
<dbReference type="Gene3D" id="3.40.50.1000">
    <property type="entry name" value="HAD superfamily/HAD-like"/>
    <property type="match status" value="1"/>
</dbReference>
<gene>
    <name evidence="1" type="ORF">SAMN02745216_00467</name>
</gene>